<organism evidence="10 11">
    <name type="scientific">Meganyctiphanes norvegica</name>
    <name type="common">Northern krill</name>
    <name type="synonym">Thysanopoda norvegica</name>
    <dbReference type="NCBI Taxonomy" id="48144"/>
    <lineage>
        <taxon>Eukaryota</taxon>
        <taxon>Metazoa</taxon>
        <taxon>Ecdysozoa</taxon>
        <taxon>Arthropoda</taxon>
        <taxon>Crustacea</taxon>
        <taxon>Multicrustacea</taxon>
        <taxon>Malacostraca</taxon>
        <taxon>Eumalacostraca</taxon>
        <taxon>Eucarida</taxon>
        <taxon>Euphausiacea</taxon>
        <taxon>Euphausiidae</taxon>
        <taxon>Meganyctiphanes</taxon>
    </lineage>
</organism>
<dbReference type="InterPro" id="IPR018165">
    <property type="entry name" value="Ala-tRNA-synth_IIc_core"/>
</dbReference>
<dbReference type="GO" id="GO:0046872">
    <property type="term" value="F:metal ion binding"/>
    <property type="evidence" value="ECO:0007669"/>
    <property type="project" value="UniProtKB-KW"/>
</dbReference>
<evidence type="ECO:0000256" key="4">
    <source>
        <dbReference type="ARBA" id="ARBA00022490"/>
    </source>
</evidence>
<dbReference type="GO" id="GO:0002196">
    <property type="term" value="F:Ser-tRNA(Ala) deacylase activity"/>
    <property type="evidence" value="ECO:0007669"/>
    <property type="project" value="TreeGrafter"/>
</dbReference>
<evidence type="ECO:0000256" key="1">
    <source>
        <dbReference type="ARBA" id="ARBA00001947"/>
    </source>
</evidence>
<comment type="caution">
    <text evidence="10">The sequence shown here is derived from an EMBL/GenBank/DDBJ whole genome shotgun (WGS) entry which is preliminary data.</text>
</comment>
<evidence type="ECO:0000313" key="11">
    <source>
        <dbReference type="Proteomes" id="UP001497623"/>
    </source>
</evidence>
<evidence type="ECO:0000256" key="3">
    <source>
        <dbReference type="ARBA" id="ARBA00008429"/>
    </source>
</evidence>
<dbReference type="Gene3D" id="3.30.980.10">
    <property type="entry name" value="Threonyl-trna Synthetase, Chain A, domain 2"/>
    <property type="match status" value="1"/>
</dbReference>
<dbReference type="FunFam" id="3.30.980.10:FF:000007">
    <property type="entry name" value="alanyl-tRNA editing protein Aarsd1"/>
    <property type="match status" value="1"/>
</dbReference>
<proteinExistence type="inferred from homology"/>
<dbReference type="GO" id="GO:0006419">
    <property type="term" value="P:alanyl-tRNA aminoacylation"/>
    <property type="evidence" value="ECO:0007669"/>
    <property type="project" value="InterPro"/>
</dbReference>
<dbReference type="Pfam" id="PF07973">
    <property type="entry name" value="tRNA_SAD"/>
    <property type="match status" value="1"/>
</dbReference>
<dbReference type="GO" id="GO:0005524">
    <property type="term" value="F:ATP binding"/>
    <property type="evidence" value="ECO:0007669"/>
    <property type="project" value="InterPro"/>
</dbReference>
<dbReference type="PROSITE" id="PS50860">
    <property type="entry name" value="AA_TRNA_LIGASE_II_ALA"/>
    <property type="match status" value="1"/>
</dbReference>
<keyword evidence="6" id="KW-0862">Zinc</keyword>
<dbReference type="Gene3D" id="2.40.30.130">
    <property type="match status" value="1"/>
</dbReference>
<comment type="cofactor">
    <cofactor evidence="1">
        <name>Zn(2+)</name>
        <dbReference type="ChEBI" id="CHEBI:29105"/>
    </cofactor>
</comment>
<comment type="similarity">
    <text evidence="3">Belongs to the class-II aminoacyl-tRNA synthetase family. Alax-L subfamily.</text>
</comment>
<dbReference type="AlphaFoldDB" id="A0AAV2S4W0"/>
<feature type="domain" description="Alanyl-transfer RNA synthetases family profile" evidence="9">
    <location>
        <begin position="1"/>
        <end position="251"/>
    </location>
</feature>
<dbReference type="PANTHER" id="PTHR43462:SF1">
    <property type="entry name" value="ALANYL-TRNA EDITING PROTEIN AARSD1"/>
    <property type="match status" value="1"/>
</dbReference>
<name>A0AAV2S4W0_MEGNR</name>
<accession>A0AAV2S4W0</accession>
<dbReference type="InterPro" id="IPR009000">
    <property type="entry name" value="Transl_B-barrel_sf"/>
</dbReference>
<evidence type="ECO:0000313" key="10">
    <source>
        <dbReference type="EMBL" id="CAL4154820.1"/>
    </source>
</evidence>
<evidence type="ECO:0000256" key="5">
    <source>
        <dbReference type="ARBA" id="ARBA00022723"/>
    </source>
</evidence>
<evidence type="ECO:0000256" key="7">
    <source>
        <dbReference type="ARBA" id="ARBA00022917"/>
    </source>
</evidence>
<sequence length="412" mass="46587">MVFYCQRNCYDEEYETKVVSCQAAKLDQVVGGKKHKVECFEVTFEDTVLFPEGGGQPDDHGSVNDAMVLRVIRRGGEAVHYLDKNIEVGSQVKQVVDWTRRHDHMQHHSSQHLITAVADNKYNYATTSWYLGDSICYIEMDTPQIKPEEMKVIEDEVNQKIRNCTPVNITEYDAQDPQLREVRTRGLPDDVVGPVRVVTIEGVESNMCCGTHVRNLADLQAIKLTHTEKGKGNKTLLYFLAGSRVIHYLTECLSRERQLTTLLHTNPSDHIRLVEKNQKDLKACQKSVKDSMKDIACLEVEKFKMQNVQEKSTLFVHHRRDGDLEYLGAIINELNDETILKLLTVGEEKGSGSLVLHGPQELVSALGPKLCEILDGRGGGKNRFNAKVNKISKRGDAENYVRAYLADKRSES</sequence>
<dbReference type="Proteomes" id="UP001497623">
    <property type="component" value="Unassembled WGS sequence"/>
</dbReference>
<evidence type="ECO:0000259" key="9">
    <source>
        <dbReference type="PROSITE" id="PS50860"/>
    </source>
</evidence>
<dbReference type="GO" id="GO:0004813">
    <property type="term" value="F:alanine-tRNA ligase activity"/>
    <property type="evidence" value="ECO:0007669"/>
    <property type="project" value="InterPro"/>
</dbReference>
<dbReference type="GO" id="GO:0003676">
    <property type="term" value="F:nucleic acid binding"/>
    <property type="evidence" value="ECO:0007669"/>
    <property type="project" value="InterPro"/>
</dbReference>
<evidence type="ECO:0000256" key="6">
    <source>
        <dbReference type="ARBA" id="ARBA00022833"/>
    </source>
</evidence>
<dbReference type="InterPro" id="IPR012947">
    <property type="entry name" value="tRNA_SAD"/>
</dbReference>
<keyword evidence="5" id="KW-0479">Metal-binding</keyword>
<protein>
    <recommendedName>
        <fullName evidence="9">Alanyl-transfer RNA synthetases family profile domain-containing protein</fullName>
    </recommendedName>
</protein>
<comment type="function">
    <text evidence="8">Functions in trans to edit the amino acid moiety from incorrectly charged tRNA(Ala).</text>
</comment>
<gene>
    <name evidence="10" type="ORF">MNOR_LOCUS31405</name>
</gene>
<dbReference type="SUPFAM" id="SSF55186">
    <property type="entry name" value="ThrRS/AlaRS common domain"/>
    <property type="match status" value="1"/>
</dbReference>
<keyword evidence="11" id="KW-1185">Reference proteome</keyword>
<dbReference type="InterPro" id="IPR051335">
    <property type="entry name" value="Alanyl-tRNA_Editing_Enzymes"/>
</dbReference>
<dbReference type="SUPFAM" id="SSF50447">
    <property type="entry name" value="Translation proteins"/>
    <property type="match status" value="1"/>
</dbReference>
<dbReference type="GO" id="GO:0005737">
    <property type="term" value="C:cytoplasm"/>
    <property type="evidence" value="ECO:0007669"/>
    <property type="project" value="UniProtKB-SubCell"/>
</dbReference>
<dbReference type="EMBL" id="CAXKWB010040416">
    <property type="protein sequence ID" value="CAL4154820.1"/>
    <property type="molecule type" value="Genomic_DNA"/>
</dbReference>
<dbReference type="InterPro" id="IPR018163">
    <property type="entry name" value="Thr/Ala-tRNA-synth_IIc_edit"/>
</dbReference>
<comment type="subcellular location">
    <subcellularLocation>
        <location evidence="2">Cytoplasm</location>
    </subcellularLocation>
</comment>
<evidence type="ECO:0000256" key="2">
    <source>
        <dbReference type="ARBA" id="ARBA00004496"/>
    </source>
</evidence>
<keyword evidence="4" id="KW-0963">Cytoplasm</keyword>
<dbReference type="FunFam" id="2.40.30.130:FF:000003">
    <property type="entry name" value="alanyl-tRNA editing protein Aarsd1"/>
    <property type="match status" value="1"/>
</dbReference>
<keyword evidence="7" id="KW-0648">Protein biosynthesis</keyword>
<evidence type="ECO:0000256" key="8">
    <source>
        <dbReference type="ARBA" id="ARBA00053555"/>
    </source>
</evidence>
<dbReference type="PANTHER" id="PTHR43462">
    <property type="entry name" value="ALANYL-TRNA EDITING PROTEIN"/>
    <property type="match status" value="1"/>
</dbReference>
<dbReference type="SMART" id="SM00863">
    <property type="entry name" value="tRNA_SAD"/>
    <property type="match status" value="1"/>
</dbReference>
<reference evidence="10 11" key="1">
    <citation type="submission" date="2024-05" db="EMBL/GenBank/DDBJ databases">
        <authorList>
            <person name="Wallberg A."/>
        </authorList>
    </citation>
    <scope>NUCLEOTIDE SEQUENCE [LARGE SCALE GENOMIC DNA]</scope>
</reference>